<dbReference type="InterPro" id="IPR014776">
    <property type="entry name" value="4pyrrole_Mease_sub2"/>
</dbReference>
<keyword evidence="10" id="KW-1185">Reference proteome</keyword>
<accession>A0A939BPP5</accession>
<keyword evidence="6" id="KW-0949">S-adenosyl-L-methionine</keyword>
<evidence type="ECO:0000256" key="6">
    <source>
        <dbReference type="ARBA" id="ARBA00022691"/>
    </source>
</evidence>
<dbReference type="GO" id="GO:0043781">
    <property type="term" value="F:cobalt-factor II C20-methyltransferase activity"/>
    <property type="evidence" value="ECO:0007669"/>
    <property type="project" value="UniProtKB-EC"/>
</dbReference>
<dbReference type="GO" id="GO:0032259">
    <property type="term" value="P:methylation"/>
    <property type="evidence" value="ECO:0007669"/>
    <property type="project" value="UniProtKB-KW"/>
</dbReference>
<evidence type="ECO:0000256" key="4">
    <source>
        <dbReference type="ARBA" id="ARBA00022603"/>
    </source>
</evidence>
<comment type="similarity">
    <text evidence="2 7">Belongs to the precorrin methyltransferase family.</text>
</comment>
<comment type="caution">
    <text evidence="9">The sequence shown here is derived from an EMBL/GenBank/DDBJ whole genome shotgun (WGS) entry which is preliminary data.</text>
</comment>
<evidence type="ECO:0000256" key="2">
    <source>
        <dbReference type="ARBA" id="ARBA00005879"/>
    </source>
</evidence>
<feature type="domain" description="Tetrapyrrole methylase" evidence="8">
    <location>
        <begin position="5"/>
        <end position="216"/>
    </location>
</feature>
<organism evidence="9 10">
    <name type="scientific">Halanaerobacter jeridensis</name>
    <dbReference type="NCBI Taxonomy" id="706427"/>
    <lineage>
        <taxon>Bacteria</taxon>
        <taxon>Bacillati</taxon>
        <taxon>Bacillota</taxon>
        <taxon>Clostridia</taxon>
        <taxon>Halanaerobiales</taxon>
        <taxon>Halobacteroidaceae</taxon>
        <taxon>Halanaerobacter</taxon>
    </lineage>
</organism>
<dbReference type="PANTHER" id="PTHR43467">
    <property type="entry name" value="COBALT-PRECORRIN-2 C(20)-METHYLTRANSFERASE"/>
    <property type="match status" value="1"/>
</dbReference>
<dbReference type="InterPro" id="IPR000878">
    <property type="entry name" value="4pyrrol_Mease"/>
</dbReference>
<evidence type="ECO:0000259" key="8">
    <source>
        <dbReference type="Pfam" id="PF00590"/>
    </source>
</evidence>
<dbReference type="InterPro" id="IPR014777">
    <property type="entry name" value="4pyrrole_Mease_sub1"/>
</dbReference>
<dbReference type="InterPro" id="IPR006364">
    <property type="entry name" value="CobI/CbiL/CobIJ_dom"/>
</dbReference>
<evidence type="ECO:0000256" key="3">
    <source>
        <dbReference type="ARBA" id="ARBA00022573"/>
    </source>
</evidence>
<dbReference type="EC" id="2.1.1.130" evidence="9"/>
<proteinExistence type="inferred from homology"/>
<dbReference type="Pfam" id="PF00590">
    <property type="entry name" value="TP_methylase"/>
    <property type="match status" value="1"/>
</dbReference>
<dbReference type="PIRSF" id="PIRSF036427">
    <property type="entry name" value="Precrrn-2_mtase"/>
    <property type="match status" value="1"/>
</dbReference>
<sequence length="234" mass="26191">MKQGKLYGLGVGPGDPELLTLKSKRILEEVDVVCTPQSKPNKSSLAWEIITEIVDCQDKIKAIHFPMTSQQKKLETAWKQAAEEIINLLEQGRDVALITIGDPLFYSTYSYIMERIAVKYPQQIETIPGVSSINACSSQLNLPLAQGDEKVAVIPVSDNLDEMESGLLNFENIILLKVSRNYGQVVKLLEKLDLKDQSTFISRCGQEEEFVTTDLDALEADKIDYLSQIIVKKK</sequence>
<dbReference type="Gene3D" id="3.30.950.10">
    <property type="entry name" value="Methyltransferase, Cobalt-precorrin-4 Transmethylase, Domain 2"/>
    <property type="match status" value="1"/>
</dbReference>
<dbReference type="EC" id="2.1.1.151" evidence="9"/>
<protein>
    <submittedName>
        <fullName evidence="9">Precorrin-2/cobalt-factor-2 C20-methyltransferase</fullName>
        <ecNumber evidence="9">2.1.1.130</ecNumber>
        <ecNumber evidence="9">2.1.1.151</ecNumber>
    </submittedName>
</protein>
<dbReference type="CDD" id="cd11645">
    <property type="entry name" value="Precorrin_2_C20_MT"/>
    <property type="match status" value="1"/>
</dbReference>
<keyword evidence="4 9" id="KW-0489">Methyltransferase</keyword>
<dbReference type="GO" id="GO:0009236">
    <property type="term" value="P:cobalamin biosynthetic process"/>
    <property type="evidence" value="ECO:0007669"/>
    <property type="project" value="UniProtKB-UniRule"/>
</dbReference>
<dbReference type="EMBL" id="JAFBDQ010000009">
    <property type="protein sequence ID" value="MBM7557123.1"/>
    <property type="molecule type" value="Genomic_DNA"/>
</dbReference>
<dbReference type="InterPro" id="IPR035996">
    <property type="entry name" value="4pyrrol_Methylase_sf"/>
</dbReference>
<dbReference type="AlphaFoldDB" id="A0A939BPP5"/>
<dbReference type="Proteomes" id="UP000774000">
    <property type="component" value="Unassembled WGS sequence"/>
</dbReference>
<dbReference type="RefSeq" id="WP_204701884.1">
    <property type="nucleotide sequence ID" value="NZ_JAFBDQ010000009.1"/>
</dbReference>
<dbReference type="Gene3D" id="3.40.1010.10">
    <property type="entry name" value="Cobalt-precorrin-4 Transmethylase, Domain 1"/>
    <property type="match status" value="1"/>
</dbReference>
<keyword evidence="5 9" id="KW-0808">Transferase</keyword>
<keyword evidence="3" id="KW-0169">Cobalamin biosynthesis</keyword>
<reference evidence="9" key="1">
    <citation type="submission" date="2021-01" db="EMBL/GenBank/DDBJ databases">
        <title>Genomic Encyclopedia of Type Strains, Phase IV (KMG-IV): sequencing the most valuable type-strain genomes for metagenomic binning, comparative biology and taxonomic classification.</title>
        <authorList>
            <person name="Goeker M."/>
        </authorList>
    </citation>
    <scope>NUCLEOTIDE SEQUENCE</scope>
    <source>
        <strain evidence="9">DSM 23230</strain>
    </source>
</reference>
<dbReference type="InterPro" id="IPR012382">
    <property type="entry name" value="CobI/CbiL"/>
</dbReference>
<evidence type="ECO:0000256" key="5">
    <source>
        <dbReference type="ARBA" id="ARBA00022679"/>
    </source>
</evidence>
<evidence type="ECO:0000256" key="1">
    <source>
        <dbReference type="ARBA" id="ARBA00004953"/>
    </source>
</evidence>
<comment type="pathway">
    <text evidence="1">Cofactor biosynthesis; adenosylcobalamin biosynthesis.</text>
</comment>
<gene>
    <name evidence="9" type="ORF">JOC47_001977</name>
</gene>
<dbReference type="SUPFAM" id="SSF53790">
    <property type="entry name" value="Tetrapyrrole methylase"/>
    <property type="match status" value="1"/>
</dbReference>
<dbReference type="NCBIfam" id="TIGR01467">
    <property type="entry name" value="cobI_cbiL"/>
    <property type="match status" value="1"/>
</dbReference>
<evidence type="ECO:0000313" key="9">
    <source>
        <dbReference type="EMBL" id="MBM7557123.1"/>
    </source>
</evidence>
<dbReference type="PANTHER" id="PTHR43467:SF2">
    <property type="entry name" value="COBALT-PRECORRIN-2 C(20)-METHYLTRANSFERASE"/>
    <property type="match status" value="1"/>
</dbReference>
<name>A0A939BPP5_9FIRM</name>
<evidence type="ECO:0000313" key="10">
    <source>
        <dbReference type="Proteomes" id="UP000774000"/>
    </source>
</evidence>
<dbReference type="GO" id="GO:0030788">
    <property type="term" value="F:precorrin-2 C20-methyltransferase activity"/>
    <property type="evidence" value="ECO:0007669"/>
    <property type="project" value="UniProtKB-EC"/>
</dbReference>
<evidence type="ECO:0000256" key="7">
    <source>
        <dbReference type="PIRNR" id="PIRNR036427"/>
    </source>
</evidence>